<evidence type="ECO:0000313" key="2">
    <source>
        <dbReference type="Proteomes" id="UP000046067"/>
    </source>
</evidence>
<reference evidence="1 2" key="1">
    <citation type="submission" date="2015-07" db="EMBL/GenBank/DDBJ databases">
        <authorList>
            <consortium name="Pathogen Informatics"/>
        </authorList>
    </citation>
    <scope>NUCLEOTIDE SEQUENCE [LARGE SCALE GENOMIC DNA]</scope>
    <source>
        <strain evidence="1 2">A325</strain>
    </source>
</reference>
<dbReference type="EMBL" id="CWQJ01000005">
    <property type="protein sequence ID" value="CSB81175.1"/>
    <property type="molecule type" value="Genomic_DNA"/>
</dbReference>
<accession>A0A655W1R6</accession>
<gene>
    <name evidence="1" type="ORF">ERS013201_01004</name>
</gene>
<dbReference type="Proteomes" id="UP000046067">
    <property type="component" value="Unassembled WGS sequence"/>
</dbReference>
<proteinExistence type="predicted"/>
<name>A0A655W1R6_VIBCL</name>
<evidence type="ECO:0000313" key="1">
    <source>
        <dbReference type="EMBL" id="CSB81175.1"/>
    </source>
</evidence>
<dbReference type="AlphaFoldDB" id="A0A655W1R6"/>
<sequence>MFFQCQRTVQRSLAAHGGQNRIWALFFDDLTHHFPMDWLDVSRISHFWVSHDGRWV</sequence>
<protein>
    <submittedName>
        <fullName evidence="1">Uncharacterized protein</fullName>
    </submittedName>
</protein>
<organism evidence="1 2">
    <name type="scientific">Vibrio cholerae</name>
    <dbReference type="NCBI Taxonomy" id="666"/>
    <lineage>
        <taxon>Bacteria</taxon>
        <taxon>Pseudomonadati</taxon>
        <taxon>Pseudomonadota</taxon>
        <taxon>Gammaproteobacteria</taxon>
        <taxon>Vibrionales</taxon>
        <taxon>Vibrionaceae</taxon>
        <taxon>Vibrio</taxon>
    </lineage>
</organism>